<comment type="caution">
    <text evidence="1">The sequence shown here is derived from an EMBL/GenBank/DDBJ whole genome shotgun (WGS) entry which is preliminary data.</text>
</comment>
<dbReference type="InterPro" id="IPR024507">
    <property type="entry name" value="AtzH-like"/>
</dbReference>
<evidence type="ECO:0008006" key="3">
    <source>
        <dbReference type="Google" id="ProtNLM"/>
    </source>
</evidence>
<dbReference type="OrthoDB" id="9791198at2"/>
<dbReference type="Gene3D" id="3.10.450.50">
    <property type="match status" value="1"/>
</dbReference>
<evidence type="ECO:0000313" key="2">
    <source>
        <dbReference type="Proteomes" id="UP000216361"/>
    </source>
</evidence>
<dbReference type="AlphaFoldDB" id="A0A255XV39"/>
<dbReference type="EMBL" id="NOXS01000029">
    <property type="protein sequence ID" value="OYQ20100.1"/>
    <property type="molecule type" value="Genomic_DNA"/>
</dbReference>
<protein>
    <recommendedName>
        <fullName evidence="3">DUF4440 domain-containing protein</fullName>
    </recommendedName>
</protein>
<sequence>MSLTAAETEVRALFEAYEDALMRNDVAAMDAAFWDSPEVVRYGVAEVQYGIDAVKRWRAEATPVLPGRAREETRVTALSPDCVLVATLFRYPGLPGQLGRQSQTWARLPEGWRIVHAHVSSIPEVPISK</sequence>
<dbReference type="SUPFAM" id="SSF54427">
    <property type="entry name" value="NTF2-like"/>
    <property type="match status" value="1"/>
</dbReference>
<gene>
    <name evidence="1" type="ORF">CHR90_05145</name>
</gene>
<name>A0A255XV39_9PROT</name>
<dbReference type="RefSeq" id="WP_094407923.1">
    <property type="nucleotide sequence ID" value="NZ_BMJZ01000001.1"/>
</dbReference>
<organism evidence="1 2">
    <name type="scientific">Elstera cyanobacteriorum</name>
    <dbReference type="NCBI Taxonomy" id="2022747"/>
    <lineage>
        <taxon>Bacteria</taxon>
        <taxon>Pseudomonadati</taxon>
        <taxon>Pseudomonadota</taxon>
        <taxon>Alphaproteobacteria</taxon>
        <taxon>Rhodospirillales</taxon>
        <taxon>Rhodospirillaceae</taxon>
        <taxon>Elstera</taxon>
    </lineage>
</organism>
<reference evidence="1 2" key="1">
    <citation type="submission" date="2017-07" db="EMBL/GenBank/DDBJ databases">
        <title>Elstera cyanobacteriorum sp. nov., a novel bacterium isolated from cyanobacterial aggregates in a eutrophic lake.</title>
        <authorList>
            <person name="Cai H."/>
        </authorList>
    </citation>
    <scope>NUCLEOTIDE SEQUENCE [LARGE SCALE GENOMIC DNA]</scope>
    <source>
        <strain evidence="1 2">TH019</strain>
    </source>
</reference>
<keyword evidence="2" id="KW-1185">Reference proteome</keyword>
<dbReference type="Pfam" id="PF11533">
    <property type="entry name" value="AtzH-like"/>
    <property type="match status" value="1"/>
</dbReference>
<dbReference type="InterPro" id="IPR032710">
    <property type="entry name" value="NTF2-like_dom_sf"/>
</dbReference>
<evidence type="ECO:0000313" key="1">
    <source>
        <dbReference type="EMBL" id="OYQ20100.1"/>
    </source>
</evidence>
<accession>A0A255XV39</accession>
<proteinExistence type="predicted"/>
<dbReference type="Proteomes" id="UP000216361">
    <property type="component" value="Unassembled WGS sequence"/>
</dbReference>